<evidence type="ECO:0000256" key="6">
    <source>
        <dbReference type="ARBA" id="ARBA00022692"/>
    </source>
</evidence>
<name>A0A5C6VR69_9BURK</name>
<dbReference type="Gene3D" id="3.30.1300.30">
    <property type="entry name" value="GSPII I/J protein-like"/>
    <property type="match status" value="1"/>
</dbReference>
<comment type="caution">
    <text evidence="15">The sequence shown here is derived from an EMBL/GenBank/DDBJ whole genome shotgun (WGS) entry which is preliminary data.</text>
</comment>
<dbReference type="Proteomes" id="UP001481677">
    <property type="component" value="Unassembled WGS sequence"/>
</dbReference>
<feature type="domain" description="Trimeric autotransporter adhesin YadA-like stalk" evidence="13">
    <location>
        <begin position="243"/>
        <end position="279"/>
    </location>
</feature>
<evidence type="ECO:0000256" key="9">
    <source>
        <dbReference type="ARBA" id="ARBA00023136"/>
    </source>
</evidence>
<evidence type="ECO:0000256" key="3">
    <source>
        <dbReference type="ARBA" id="ARBA00005848"/>
    </source>
</evidence>
<reference evidence="15" key="2">
    <citation type="submission" date="2019-08" db="EMBL/GenBank/DDBJ databases">
        <authorList>
            <person name="Im W.-T."/>
        </authorList>
    </citation>
    <scope>NUCLEOTIDE SEQUENCE</scope>
    <source>
        <strain evidence="15">NF 2-5-3</strain>
    </source>
</reference>
<keyword evidence="5" id="KW-1134">Transmembrane beta strand</keyword>
<comment type="subcellular location">
    <subcellularLocation>
        <location evidence="2">Cell outer membrane</location>
    </subcellularLocation>
    <subcellularLocation>
        <location evidence="1">Cell surface</location>
    </subcellularLocation>
</comment>
<organism evidence="15 16">
    <name type="scientific">Paraburkholderia azotifigens</name>
    <dbReference type="NCBI Taxonomy" id="2057004"/>
    <lineage>
        <taxon>Bacteria</taxon>
        <taxon>Pseudomonadati</taxon>
        <taxon>Pseudomonadota</taxon>
        <taxon>Betaproteobacteria</taxon>
        <taxon>Burkholderiales</taxon>
        <taxon>Burkholderiaceae</taxon>
        <taxon>Paraburkholderia</taxon>
    </lineage>
</organism>
<dbReference type="Proteomes" id="UP000321776">
    <property type="component" value="Unassembled WGS sequence"/>
</dbReference>
<feature type="domain" description="Trimeric autotransporter adhesin YadA-like head" evidence="12">
    <location>
        <begin position="78"/>
        <end position="102"/>
    </location>
</feature>
<dbReference type="SUPFAM" id="SSF54523">
    <property type="entry name" value="Pili subunits"/>
    <property type="match status" value="1"/>
</dbReference>
<comment type="similarity">
    <text evidence="3">Belongs to the autotransporter-2 (AT-2) (TC 1.B.40) family.</text>
</comment>
<feature type="domain" description="Trimeric autotransporter adhesin YadA-like stalk" evidence="13">
    <location>
        <begin position="176"/>
        <end position="211"/>
    </location>
</feature>
<dbReference type="Gene3D" id="2.150.10.10">
    <property type="entry name" value="Serralysin-like metalloprotease, C-terminal"/>
    <property type="match status" value="2"/>
</dbReference>
<evidence type="ECO:0000256" key="8">
    <source>
        <dbReference type="ARBA" id="ARBA00022927"/>
    </source>
</evidence>
<dbReference type="InterPro" id="IPR008635">
    <property type="entry name" value="Coiled_stalk_dom"/>
</dbReference>
<evidence type="ECO:0000256" key="5">
    <source>
        <dbReference type="ARBA" id="ARBA00022452"/>
    </source>
</evidence>
<evidence type="ECO:0000313" key="14">
    <source>
        <dbReference type="EMBL" id="MEM5343290.1"/>
    </source>
</evidence>
<evidence type="ECO:0000313" key="16">
    <source>
        <dbReference type="Proteomes" id="UP000321776"/>
    </source>
</evidence>
<dbReference type="InterPro" id="IPR011049">
    <property type="entry name" value="Serralysin-like_metalloprot_C"/>
</dbReference>
<dbReference type="AlphaFoldDB" id="A0A5C6VR69"/>
<dbReference type="InterPro" id="IPR005594">
    <property type="entry name" value="YadA_C"/>
</dbReference>
<keyword evidence="8" id="KW-0653">Protein transport</keyword>
<dbReference type="GO" id="GO:0009986">
    <property type="term" value="C:cell surface"/>
    <property type="evidence" value="ECO:0007669"/>
    <property type="project" value="UniProtKB-SubCell"/>
</dbReference>
<proteinExistence type="inferred from homology"/>
<dbReference type="GO" id="GO:0009279">
    <property type="term" value="C:cell outer membrane"/>
    <property type="evidence" value="ECO:0007669"/>
    <property type="project" value="UniProtKB-SubCell"/>
</dbReference>
<evidence type="ECO:0000256" key="10">
    <source>
        <dbReference type="ARBA" id="ARBA00023237"/>
    </source>
</evidence>
<dbReference type="SUPFAM" id="SSF101967">
    <property type="entry name" value="Adhesin YadA, collagen-binding domain"/>
    <property type="match status" value="2"/>
</dbReference>
<evidence type="ECO:0000256" key="4">
    <source>
        <dbReference type="ARBA" id="ARBA00022448"/>
    </source>
</evidence>
<evidence type="ECO:0000256" key="1">
    <source>
        <dbReference type="ARBA" id="ARBA00004241"/>
    </source>
</evidence>
<keyword evidence="17" id="KW-1185">Reference proteome</keyword>
<evidence type="ECO:0000259" key="11">
    <source>
        <dbReference type="Pfam" id="PF03895"/>
    </source>
</evidence>
<dbReference type="GO" id="GO:0015031">
    <property type="term" value="P:protein transport"/>
    <property type="evidence" value="ECO:0007669"/>
    <property type="project" value="UniProtKB-KW"/>
</dbReference>
<feature type="domain" description="Trimeric autotransporter adhesin YadA-like C-terminal membrane anchor" evidence="11">
    <location>
        <begin position="412"/>
        <end position="472"/>
    </location>
</feature>
<keyword evidence="10" id="KW-0998">Cell outer membrane</keyword>
<feature type="domain" description="Trimeric autotransporter adhesin YadA-like stalk" evidence="13">
    <location>
        <begin position="353"/>
        <end position="390"/>
    </location>
</feature>
<evidence type="ECO:0000256" key="2">
    <source>
        <dbReference type="ARBA" id="ARBA00004442"/>
    </source>
</evidence>
<dbReference type="EMBL" id="VOQS01000001">
    <property type="protein sequence ID" value="TXC87076.1"/>
    <property type="molecule type" value="Genomic_DNA"/>
</dbReference>
<keyword evidence="4" id="KW-0813">Transport</keyword>
<evidence type="ECO:0000259" key="12">
    <source>
        <dbReference type="Pfam" id="PF05658"/>
    </source>
</evidence>
<keyword evidence="6" id="KW-0812">Transmembrane</keyword>
<dbReference type="RefSeq" id="WP_028365851.1">
    <property type="nucleotide sequence ID" value="NZ_JAZHFZ010000023.1"/>
</dbReference>
<evidence type="ECO:0000313" key="15">
    <source>
        <dbReference type="EMBL" id="TXC87076.1"/>
    </source>
</evidence>
<keyword evidence="9" id="KW-0472">Membrane</keyword>
<reference evidence="14 17" key="3">
    <citation type="submission" date="2024-01" db="EMBL/GenBank/DDBJ databases">
        <title>The diversity of rhizobia nodulating Mimosa spp. in eleven states of Brazil covering several biomes is determined by host plant, location, and edaphic factors.</title>
        <authorList>
            <person name="Rouws L."/>
            <person name="Barauna A."/>
            <person name="Beukes C."/>
            <person name="De Faria S.M."/>
            <person name="Gross E."/>
            <person name="Dos Reis Junior F.B."/>
            <person name="Simon M."/>
            <person name="Maluk M."/>
            <person name="Odee D.W."/>
            <person name="Kenicer G."/>
            <person name="Young J.P.W."/>
            <person name="Reis V.M."/>
            <person name="Zilli J."/>
            <person name="James E.K."/>
        </authorList>
    </citation>
    <scope>NUCLEOTIDE SEQUENCE [LARGE SCALE GENOMIC DNA]</scope>
    <source>
        <strain evidence="14 17">JPY530</strain>
    </source>
</reference>
<sequence>MKNQNGIIQNQITDGHAVPNKDARCRAAHARHVMRLTLASVMLTAAMSGAHAAVIAGNGAVAVDMSGVSLGETAFSGGVNSVAVGDTSTAAANDATALGAHARAMAAASTAIGSTAQANAFQSLAIGANSMATYSNSIALGSGSVTLFGAQIGYTAFGLGAPQTSSGEVNVGNRTISSMAPGRADQDAVNVAQLKAVAGKLGSDVNALQKQLDGAVMYDRNPDGSLNRDSITLQGDPAHGGTQIHNVANATGDQDAVNLGQLGAMAGGAVSNITVNTSNPMFSAEGSPASEQALASGTHSIAAGANAHASGANAVALGAGSNASADNAVALGQGSVADRANTVSVGAAGQERQITNVAAGVQGTDAVNVNQLNQSMGNAVGEAKAYTDDQVRSARKDSYGGAAAAIAMAGLPQAVLPGRGMVALAAGTYGGQSAMALGVSQLSDSGKWAYKLQGTASTRGELGASIGAGMHW</sequence>
<dbReference type="InterPro" id="IPR045584">
    <property type="entry name" value="Pilin-like"/>
</dbReference>
<evidence type="ECO:0000256" key="7">
    <source>
        <dbReference type="ARBA" id="ARBA00022729"/>
    </source>
</evidence>
<feature type="domain" description="Trimeric autotransporter adhesin YadA-like head" evidence="12">
    <location>
        <begin position="323"/>
        <end position="347"/>
    </location>
</feature>
<dbReference type="Pfam" id="PF03895">
    <property type="entry name" value="YadA_anchor"/>
    <property type="match status" value="1"/>
</dbReference>
<protein>
    <submittedName>
        <fullName evidence="14 15">Adhesin</fullName>
    </submittedName>
</protein>
<evidence type="ECO:0000313" key="17">
    <source>
        <dbReference type="Proteomes" id="UP001481677"/>
    </source>
</evidence>
<dbReference type="Pfam" id="PF05658">
    <property type="entry name" value="YadA_head"/>
    <property type="match status" value="4"/>
</dbReference>
<accession>A0A5C6VR69</accession>
<dbReference type="InterPro" id="IPR008640">
    <property type="entry name" value="Adhesin_Head_dom"/>
</dbReference>
<evidence type="ECO:0000259" key="13">
    <source>
        <dbReference type="Pfam" id="PF05662"/>
    </source>
</evidence>
<dbReference type="EMBL" id="JAZHGA010000022">
    <property type="protein sequence ID" value="MEM5343290.1"/>
    <property type="molecule type" value="Genomic_DNA"/>
</dbReference>
<feature type="domain" description="Trimeric autotransporter adhesin YadA-like head" evidence="12">
    <location>
        <begin position="118"/>
        <end position="144"/>
    </location>
</feature>
<keyword evidence="7" id="KW-0732">Signal</keyword>
<feature type="domain" description="Trimeric autotransporter adhesin YadA-like head" evidence="12">
    <location>
        <begin position="295"/>
        <end position="321"/>
    </location>
</feature>
<reference evidence="15 16" key="1">
    <citation type="journal article" date="2018" name="Int. J. Syst. Evol. Microbiol.">
        <title>Paraburkholderia azotifigens sp. nov., a nitrogen-fixing bacterium isolated from paddy soil.</title>
        <authorList>
            <person name="Choi G.M."/>
            <person name="Im W.T."/>
        </authorList>
    </citation>
    <scope>NUCLEOTIDE SEQUENCE [LARGE SCALE GENOMIC DNA]</scope>
    <source>
        <strain evidence="15 16">NF 2-5-3</strain>
    </source>
</reference>
<dbReference type="Pfam" id="PF05662">
    <property type="entry name" value="YadA_stalk"/>
    <property type="match status" value="3"/>
</dbReference>
<gene>
    <name evidence="15" type="ORF">FRZ40_05490</name>
    <name evidence="14" type="ORF">V4C56_27165</name>
</gene>